<name>A0A914E1F0_9BILA</name>
<feature type="compositionally biased region" description="Polar residues" evidence="1">
    <location>
        <begin position="46"/>
        <end position="59"/>
    </location>
</feature>
<accession>A0A914E1F0</accession>
<feature type="region of interest" description="Disordered" evidence="1">
    <location>
        <begin position="1"/>
        <end position="70"/>
    </location>
</feature>
<dbReference type="WBParaSite" id="ACRNAN_scaffold5116.g21790.t3">
    <property type="protein sequence ID" value="ACRNAN_scaffold5116.g21790.t3"/>
    <property type="gene ID" value="ACRNAN_scaffold5116.g21790"/>
</dbReference>
<protein>
    <submittedName>
        <fullName evidence="3">Uncharacterized protein</fullName>
    </submittedName>
</protein>
<feature type="compositionally biased region" description="Low complexity" evidence="1">
    <location>
        <begin position="29"/>
        <end position="41"/>
    </location>
</feature>
<keyword evidence="2" id="KW-1185">Reference proteome</keyword>
<evidence type="ECO:0000313" key="3">
    <source>
        <dbReference type="WBParaSite" id="ACRNAN_scaffold5116.g21790.t3"/>
    </source>
</evidence>
<evidence type="ECO:0000313" key="2">
    <source>
        <dbReference type="Proteomes" id="UP000887540"/>
    </source>
</evidence>
<dbReference type="AlphaFoldDB" id="A0A914E1F0"/>
<organism evidence="2 3">
    <name type="scientific">Acrobeloides nanus</name>
    <dbReference type="NCBI Taxonomy" id="290746"/>
    <lineage>
        <taxon>Eukaryota</taxon>
        <taxon>Metazoa</taxon>
        <taxon>Ecdysozoa</taxon>
        <taxon>Nematoda</taxon>
        <taxon>Chromadorea</taxon>
        <taxon>Rhabditida</taxon>
        <taxon>Tylenchina</taxon>
        <taxon>Cephalobomorpha</taxon>
        <taxon>Cephaloboidea</taxon>
        <taxon>Cephalobidae</taxon>
        <taxon>Acrobeloides</taxon>
    </lineage>
</organism>
<proteinExistence type="predicted"/>
<reference evidence="3" key="1">
    <citation type="submission" date="2022-11" db="UniProtKB">
        <authorList>
            <consortium name="WormBaseParasite"/>
        </authorList>
    </citation>
    <scope>IDENTIFICATION</scope>
</reference>
<dbReference type="Proteomes" id="UP000887540">
    <property type="component" value="Unplaced"/>
</dbReference>
<sequence>MNRYLEDSVFISSDEDSTFESENSRDSSTDTSNSSNSLISAEESETNLTPESSDLSMDNTDVPGPSTRSAYNRVVIDLEASQRPTTSALPVNRMNRIEMNESGDDDVVQDHRGGIPVIHSPDRSIVLLNSSTDSTFVAPSINTRSRARIIPEDTPMLNQG</sequence>
<evidence type="ECO:0000256" key="1">
    <source>
        <dbReference type="SAM" id="MobiDB-lite"/>
    </source>
</evidence>